<dbReference type="Proteomes" id="UP000501387">
    <property type="component" value="Chromosome"/>
</dbReference>
<feature type="domain" description="DUF306" evidence="2">
    <location>
        <begin position="44"/>
        <end position="124"/>
    </location>
</feature>
<dbReference type="Gene3D" id="2.40.128.270">
    <property type="match status" value="1"/>
</dbReference>
<evidence type="ECO:0000313" key="3">
    <source>
        <dbReference type="EMBL" id="QIM16143.1"/>
    </source>
</evidence>
<evidence type="ECO:0000256" key="1">
    <source>
        <dbReference type="SAM" id="SignalP"/>
    </source>
</evidence>
<dbReference type="PROSITE" id="PS51257">
    <property type="entry name" value="PROKAR_LIPOPROTEIN"/>
    <property type="match status" value="1"/>
</dbReference>
<keyword evidence="4" id="KW-1185">Reference proteome</keyword>
<dbReference type="RefSeq" id="WP_166322874.1">
    <property type="nucleotide sequence ID" value="NZ_CP049934.1"/>
</dbReference>
<accession>A0A6G8FIL6</accession>
<feature type="chain" id="PRO_5026052940" evidence="1">
    <location>
        <begin position="33"/>
        <end position="132"/>
    </location>
</feature>
<gene>
    <name evidence="3" type="ORF">G7067_06465</name>
</gene>
<proteinExistence type="predicted"/>
<evidence type="ECO:0000313" key="4">
    <source>
        <dbReference type="Proteomes" id="UP000501387"/>
    </source>
</evidence>
<dbReference type="AlphaFoldDB" id="A0A6G8FIL6"/>
<protein>
    <submittedName>
        <fullName evidence="3">META domain-containing protein</fullName>
    </submittedName>
</protein>
<dbReference type="KEGG" id="lins:G7067_06465"/>
<organism evidence="3 4">
    <name type="scientific">Leucobacter insecticola</name>
    <dbReference type="NCBI Taxonomy" id="2714934"/>
    <lineage>
        <taxon>Bacteria</taxon>
        <taxon>Bacillati</taxon>
        <taxon>Actinomycetota</taxon>
        <taxon>Actinomycetes</taxon>
        <taxon>Micrococcales</taxon>
        <taxon>Microbacteriaceae</taxon>
        <taxon>Leucobacter</taxon>
    </lineage>
</organism>
<sequence>MTSAFLRKAHVRVGVAAAVSALLILTSGCASGGTDASFEGVWGDPAAEGKPSLEFFADGSYAGTDGCNRVGGDYVKDEDGIADLGMMRTTMMFCEGVDTWLGLAQKAEISSGELLLRDSKGAEVGTLTRHED</sequence>
<dbReference type="InterPro" id="IPR038670">
    <property type="entry name" value="HslJ-like_sf"/>
</dbReference>
<feature type="signal peptide" evidence="1">
    <location>
        <begin position="1"/>
        <end position="32"/>
    </location>
</feature>
<dbReference type="EMBL" id="CP049934">
    <property type="protein sequence ID" value="QIM16143.1"/>
    <property type="molecule type" value="Genomic_DNA"/>
</dbReference>
<evidence type="ECO:0000259" key="2">
    <source>
        <dbReference type="Pfam" id="PF03724"/>
    </source>
</evidence>
<keyword evidence="1" id="KW-0732">Signal</keyword>
<name>A0A6G8FIL6_9MICO</name>
<dbReference type="Pfam" id="PF03724">
    <property type="entry name" value="META"/>
    <property type="match status" value="1"/>
</dbReference>
<reference evidence="3 4" key="1">
    <citation type="submission" date="2020-03" db="EMBL/GenBank/DDBJ databases">
        <title>Leucobacter sp. nov., isolated from beetles.</title>
        <authorList>
            <person name="Hyun D.-W."/>
            <person name="Bae J.-W."/>
        </authorList>
    </citation>
    <scope>NUCLEOTIDE SEQUENCE [LARGE SCALE GENOMIC DNA]</scope>
    <source>
        <strain evidence="3 4">HDW9B</strain>
    </source>
</reference>
<dbReference type="InterPro" id="IPR005184">
    <property type="entry name" value="DUF306_Meta_HslJ"/>
</dbReference>